<reference evidence="1 2" key="1">
    <citation type="submission" date="2020-08" db="EMBL/GenBank/DDBJ databases">
        <title>A Genomic Blueprint of the Chicken Gut Microbiome.</title>
        <authorList>
            <person name="Gilroy R."/>
            <person name="Ravi A."/>
            <person name="Getino M."/>
            <person name="Pursley I."/>
            <person name="Horton D.L."/>
            <person name="Alikhan N.-F."/>
            <person name="Baker D."/>
            <person name="Gharbi K."/>
            <person name="Hall N."/>
            <person name="Watson M."/>
            <person name="Adriaenssens E.M."/>
            <person name="Foster-Nyarko E."/>
            <person name="Jarju S."/>
            <person name="Secka A."/>
            <person name="Antonio M."/>
            <person name="Oren A."/>
            <person name="Chaudhuri R."/>
            <person name="La Ragione R.M."/>
            <person name="Hildebrand F."/>
            <person name="Pallen M.J."/>
        </authorList>
    </citation>
    <scope>NUCLEOTIDE SEQUENCE [LARGE SCALE GENOMIC DNA]</scope>
    <source>
        <strain evidence="1 2">N37</strain>
    </source>
</reference>
<accession>A0ABR8YVA8</accession>
<comment type="caution">
    <text evidence="1">The sequence shown here is derived from an EMBL/GenBank/DDBJ whole genome shotgun (WGS) entry which is preliminary data.</text>
</comment>
<dbReference type="EMBL" id="JACSQB010000099">
    <property type="protein sequence ID" value="MBD8047876.1"/>
    <property type="molecule type" value="Genomic_DNA"/>
</dbReference>
<proteinExistence type="predicted"/>
<gene>
    <name evidence="1" type="ORF">H9637_12625</name>
</gene>
<name>A0ABR8YVA8_9CLOT</name>
<organism evidence="1 2">
    <name type="scientific">Clostridium faecium</name>
    <dbReference type="NCBI Taxonomy" id="2762223"/>
    <lineage>
        <taxon>Bacteria</taxon>
        <taxon>Bacillati</taxon>
        <taxon>Bacillota</taxon>
        <taxon>Clostridia</taxon>
        <taxon>Eubacteriales</taxon>
        <taxon>Clostridiaceae</taxon>
        <taxon>Clostridium</taxon>
    </lineage>
</organism>
<keyword evidence="2" id="KW-1185">Reference proteome</keyword>
<protein>
    <recommendedName>
        <fullName evidence="3">DUF4829 domain-containing protein</fullName>
    </recommendedName>
</protein>
<dbReference type="Proteomes" id="UP000627166">
    <property type="component" value="Unassembled WGS sequence"/>
</dbReference>
<sequence>MMSKFLKYVTSKNKKHSIICIYLSLLICIFFTLTLSSCTVKQLEGDIIEAYITIIHDIYPPKDDDLKIIALDLEEAINLSEKDKKILLEQLSKDYSSEIMLKNRKQLKEEGSVNEEGFKDGVLIRIDEVKNKLNGKGFKYSISRWHSPKGANGYNSTILYENNAWNIKKGNLWET</sequence>
<evidence type="ECO:0000313" key="2">
    <source>
        <dbReference type="Proteomes" id="UP000627166"/>
    </source>
</evidence>
<evidence type="ECO:0000313" key="1">
    <source>
        <dbReference type="EMBL" id="MBD8047876.1"/>
    </source>
</evidence>
<evidence type="ECO:0008006" key="3">
    <source>
        <dbReference type="Google" id="ProtNLM"/>
    </source>
</evidence>